<gene>
    <name evidence="2" type="ORF">PLEPLA_LOCUS31640</name>
</gene>
<comment type="caution">
    <text evidence="2">The sequence shown here is derived from an EMBL/GenBank/DDBJ whole genome shotgun (WGS) entry which is preliminary data.</text>
</comment>
<evidence type="ECO:0000313" key="3">
    <source>
        <dbReference type="Proteomes" id="UP001153269"/>
    </source>
</evidence>
<dbReference type="Proteomes" id="UP001153269">
    <property type="component" value="Unassembled WGS sequence"/>
</dbReference>
<sequence length="121" mass="13139">MQTGGAGNRPSDQTLTPASIKQITPGNQRLSSAHSSQRNVKRVDVRVCNQFSEEQRPPPVLKQNLSANRKRLDSHAAVRTLVYSNHLKGSGLPSVDVKDAGLTLCRETSIVHPPTGFSRGQ</sequence>
<proteinExistence type="predicted"/>
<feature type="compositionally biased region" description="Polar residues" evidence="1">
    <location>
        <begin position="10"/>
        <end position="38"/>
    </location>
</feature>
<evidence type="ECO:0000256" key="1">
    <source>
        <dbReference type="SAM" id="MobiDB-lite"/>
    </source>
</evidence>
<reference evidence="2" key="1">
    <citation type="submission" date="2020-03" db="EMBL/GenBank/DDBJ databases">
        <authorList>
            <person name="Weist P."/>
        </authorList>
    </citation>
    <scope>NUCLEOTIDE SEQUENCE</scope>
</reference>
<dbReference type="AlphaFoldDB" id="A0A9N7YZ67"/>
<keyword evidence="3" id="KW-1185">Reference proteome</keyword>
<accession>A0A9N7YZ67</accession>
<name>A0A9N7YZ67_PLEPL</name>
<protein>
    <submittedName>
        <fullName evidence="2">Uncharacterized protein</fullName>
    </submittedName>
</protein>
<organism evidence="2 3">
    <name type="scientific">Pleuronectes platessa</name>
    <name type="common">European plaice</name>
    <dbReference type="NCBI Taxonomy" id="8262"/>
    <lineage>
        <taxon>Eukaryota</taxon>
        <taxon>Metazoa</taxon>
        <taxon>Chordata</taxon>
        <taxon>Craniata</taxon>
        <taxon>Vertebrata</taxon>
        <taxon>Euteleostomi</taxon>
        <taxon>Actinopterygii</taxon>
        <taxon>Neopterygii</taxon>
        <taxon>Teleostei</taxon>
        <taxon>Neoteleostei</taxon>
        <taxon>Acanthomorphata</taxon>
        <taxon>Carangaria</taxon>
        <taxon>Pleuronectiformes</taxon>
        <taxon>Pleuronectoidei</taxon>
        <taxon>Pleuronectidae</taxon>
        <taxon>Pleuronectes</taxon>
    </lineage>
</organism>
<feature type="region of interest" description="Disordered" evidence="1">
    <location>
        <begin position="1"/>
        <end position="42"/>
    </location>
</feature>
<evidence type="ECO:0000313" key="2">
    <source>
        <dbReference type="EMBL" id="CAB1443924.1"/>
    </source>
</evidence>
<dbReference type="EMBL" id="CADEAL010003224">
    <property type="protein sequence ID" value="CAB1443924.1"/>
    <property type="molecule type" value="Genomic_DNA"/>
</dbReference>